<feature type="compositionally biased region" description="Acidic residues" evidence="2">
    <location>
        <begin position="190"/>
        <end position="201"/>
    </location>
</feature>
<dbReference type="InterPro" id="IPR029063">
    <property type="entry name" value="SAM-dependent_MTases_sf"/>
</dbReference>
<dbReference type="InterPro" id="IPR002052">
    <property type="entry name" value="DNA_methylase_N6_adenine_CS"/>
</dbReference>
<dbReference type="PROSITE" id="PS51143">
    <property type="entry name" value="MT_A70"/>
    <property type="match status" value="1"/>
</dbReference>
<dbReference type="InterPro" id="IPR007757">
    <property type="entry name" value="MT-A70-like"/>
</dbReference>
<dbReference type="SUPFAM" id="SSF53335">
    <property type="entry name" value="S-adenosyl-L-methionine-dependent methyltransferases"/>
    <property type="match status" value="1"/>
</dbReference>
<dbReference type="Gene3D" id="3.40.50.150">
    <property type="entry name" value="Vaccinia Virus protein VP39"/>
    <property type="match status" value="1"/>
</dbReference>
<sequence>MVNDISASLCGATTPLEPTRPNFSAQLPTHVMSASTVPLFSRSVKNFGKMSEESCILFENPDKSVLVVDIPRSIEQAQYLSGAVAAASAPGSPAQLPRRRQLLSSKPLETPWQAPSAKTSTGTPSSSSTSHSVLLDELMITETVRNACEEAQRLCSGPWCLPRTCRSPTINQPSSPHAAAAGSTRKREDDQGDAVDNDNDEQNSSPYVPEASHCLEGSIQELRPIFLQDAPEFDLMVLDPPWPSRSVKRKKASYKIAHDMQEMRDLLSLIPVAAHLKPDGLVAVWVTNKPAVIELIKSQEGMFSQWGLELVGEWIWVKVTNFGKPIVALDSTWRKPWERLLIARKRGSSTRIGPERKVIFGVPDLHSRKPNLKQLFNGILPTDYAGLEVFARHLTAGWWSWGDQALLFQQKHHWVDEDTTGKSDLLDS</sequence>
<organism evidence="3 4">
    <name type="scientific">Apiospora arundinis</name>
    <dbReference type="NCBI Taxonomy" id="335852"/>
    <lineage>
        <taxon>Eukaryota</taxon>
        <taxon>Fungi</taxon>
        <taxon>Dikarya</taxon>
        <taxon>Ascomycota</taxon>
        <taxon>Pezizomycotina</taxon>
        <taxon>Sordariomycetes</taxon>
        <taxon>Xylariomycetidae</taxon>
        <taxon>Amphisphaeriales</taxon>
        <taxon>Apiosporaceae</taxon>
        <taxon>Apiospora</taxon>
    </lineage>
</organism>
<evidence type="ECO:0000256" key="1">
    <source>
        <dbReference type="PROSITE-ProRule" id="PRU00489"/>
    </source>
</evidence>
<dbReference type="PROSITE" id="PS00092">
    <property type="entry name" value="N6_MTASE"/>
    <property type="match status" value="1"/>
</dbReference>
<gene>
    <name evidence="3" type="ORF">PGQ11_007116</name>
</gene>
<feature type="region of interest" description="Disordered" evidence="2">
    <location>
        <begin position="166"/>
        <end position="210"/>
    </location>
</feature>
<dbReference type="PANTHER" id="PTHR12829">
    <property type="entry name" value="N6-ADENOSINE-METHYLTRANSFERASE"/>
    <property type="match status" value="1"/>
</dbReference>
<protein>
    <submittedName>
        <fullName evidence="3">MT-A70-domain-containing protein</fullName>
    </submittedName>
</protein>
<feature type="compositionally biased region" description="Low complexity" evidence="2">
    <location>
        <begin position="116"/>
        <end position="131"/>
    </location>
</feature>
<dbReference type="EMBL" id="JAPCWZ010000004">
    <property type="protein sequence ID" value="KAK8868538.1"/>
    <property type="molecule type" value="Genomic_DNA"/>
</dbReference>
<feature type="compositionally biased region" description="Polar residues" evidence="2">
    <location>
        <begin position="166"/>
        <end position="175"/>
    </location>
</feature>
<dbReference type="Pfam" id="PF05063">
    <property type="entry name" value="MT-A70"/>
    <property type="match status" value="1"/>
</dbReference>
<feature type="region of interest" description="Disordered" evidence="2">
    <location>
        <begin position="106"/>
        <end position="131"/>
    </location>
</feature>
<proteinExistence type="inferred from homology"/>
<evidence type="ECO:0000256" key="2">
    <source>
        <dbReference type="SAM" id="MobiDB-lite"/>
    </source>
</evidence>
<comment type="similarity">
    <text evidence="1">Belongs to the MT-A70-like family.</text>
</comment>
<evidence type="ECO:0000313" key="4">
    <source>
        <dbReference type="Proteomes" id="UP001390339"/>
    </source>
</evidence>
<dbReference type="Proteomes" id="UP001390339">
    <property type="component" value="Unassembled WGS sequence"/>
</dbReference>
<accession>A0ABR2IVM6</accession>
<name>A0ABR2IVM6_9PEZI</name>
<keyword evidence="4" id="KW-1185">Reference proteome</keyword>
<dbReference type="PANTHER" id="PTHR12829:SF4">
    <property type="entry name" value="N(6)-ADENINE-SPECIFIC METHYLTRANSFERASE METTL4"/>
    <property type="match status" value="1"/>
</dbReference>
<evidence type="ECO:0000313" key="3">
    <source>
        <dbReference type="EMBL" id="KAK8868538.1"/>
    </source>
</evidence>
<reference evidence="3 4" key="1">
    <citation type="journal article" date="2024" name="IMA Fungus">
        <title>Apiospora arundinis, a panoply of carbohydrate-active enzymes and secondary metabolites.</title>
        <authorList>
            <person name="Sorensen T."/>
            <person name="Petersen C."/>
            <person name="Muurmann A.T."/>
            <person name="Christiansen J.V."/>
            <person name="Brundto M.L."/>
            <person name="Overgaard C.K."/>
            <person name="Boysen A.T."/>
            <person name="Wollenberg R.D."/>
            <person name="Larsen T.O."/>
            <person name="Sorensen J.L."/>
            <person name="Nielsen K.L."/>
            <person name="Sondergaard T.E."/>
        </authorList>
    </citation>
    <scope>NUCLEOTIDE SEQUENCE [LARGE SCALE GENOMIC DNA]</scope>
    <source>
        <strain evidence="3 4">AAU 773</strain>
    </source>
</reference>
<comment type="caution">
    <text evidence="3">The sequence shown here is derived from an EMBL/GenBank/DDBJ whole genome shotgun (WGS) entry which is preliminary data.</text>
</comment>